<dbReference type="Proteomes" id="UP001151518">
    <property type="component" value="Unassembled WGS sequence"/>
</dbReference>
<keyword evidence="3" id="KW-0479">Metal-binding</keyword>
<dbReference type="PANTHER" id="PTHR47560">
    <property type="entry name" value="EXPRESSED PROTEIN"/>
    <property type="match status" value="1"/>
</dbReference>
<dbReference type="SUPFAM" id="SSF52540">
    <property type="entry name" value="P-loop containing nucleoside triphosphate hydrolases"/>
    <property type="match status" value="1"/>
</dbReference>
<sequence>MSNCVLGSLLRAQPSLVLIANTAPICFMRRTFSSRTNVSSNTSRSKGKAAYVPNTTVEALKEAVKTGRDEALSNRQLFARLHPEQKTIDMLDMYRLGIEKQGKYDRKRWFHYREPEVKLPHLSFFAGAQQTQSFPSETLPEIAFVGRSNVGKSTLVNQLCGSTAARTSNKPGLTQQLNFYTANNDFHLIDMPGYGFAFAKEEAKNSWLSVIESYIHNRRTLQRVMVLLDARHGIKVNDRDLLEVLERTNTKYQFVLTKCDLVYRTHLAKLHLLVSNEASQSRHCVDRVMLVSARDKAGLNSLRKEIVHICNIGEKYLTKEYYKNEHIAGTEYSKQLQLYHDTARSKGGKHQPASKGHKKQSCTL</sequence>
<dbReference type="InterPro" id="IPR006073">
    <property type="entry name" value="GTP-bd"/>
</dbReference>
<comment type="similarity">
    <text evidence="2">Belongs to the TRAFAC class TrmE-Era-EngA-EngB-Septin-like GTPase superfamily. EngB GTPase family.</text>
</comment>
<proteinExistence type="inferred from homology"/>
<evidence type="ECO:0000256" key="2">
    <source>
        <dbReference type="ARBA" id="ARBA00009638"/>
    </source>
</evidence>
<evidence type="ECO:0000256" key="3">
    <source>
        <dbReference type="ARBA" id="ARBA00022723"/>
    </source>
</evidence>
<accession>A0A9W8KYB1</accession>
<evidence type="ECO:0000256" key="6">
    <source>
        <dbReference type="ARBA" id="ARBA00023134"/>
    </source>
</evidence>
<dbReference type="PROSITE" id="PS51706">
    <property type="entry name" value="G_ENGB"/>
    <property type="match status" value="1"/>
</dbReference>
<feature type="domain" description="EngB-type G" evidence="8">
    <location>
        <begin position="138"/>
        <end position="312"/>
    </location>
</feature>
<dbReference type="InterPro" id="IPR027417">
    <property type="entry name" value="P-loop_NTPase"/>
</dbReference>
<keyword evidence="4" id="KW-0547">Nucleotide-binding</keyword>
<dbReference type="Gene3D" id="3.40.50.300">
    <property type="entry name" value="P-loop containing nucleotide triphosphate hydrolases"/>
    <property type="match status" value="1"/>
</dbReference>
<gene>
    <name evidence="9" type="ORF">GGI25_002599</name>
</gene>
<keyword evidence="6" id="KW-0342">GTP-binding</keyword>
<evidence type="ECO:0000256" key="5">
    <source>
        <dbReference type="ARBA" id="ARBA00022842"/>
    </source>
</evidence>
<dbReference type="GO" id="GO:0046872">
    <property type="term" value="F:metal ion binding"/>
    <property type="evidence" value="ECO:0007669"/>
    <property type="project" value="UniProtKB-KW"/>
</dbReference>
<comment type="caution">
    <text evidence="9">The sequence shown here is derived from an EMBL/GenBank/DDBJ whole genome shotgun (WGS) entry which is preliminary data.</text>
</comment>
<dbReference type="Pfam" id="PF01926">
    <property type="entry name" value="MMR_HSR1"/>
    <property type="match status" value="1"/>
</dbReference>
<dbReference type="CDD" id="cd01876">
    <property type="entry name" value="YihA_EngB"/>
    <property type="match status" value="1"/>
</dbReference>
<comment type="cofactor">
    <cofactor evidence="1">
        <name>Mg(2+)</name>
        <dbReference type="ChEBI" id="CHEBI:18420"/>
    </cofactor>
</comment>
<evidence type="ECO:0000256" key="7">
    <source>
        <dbReference type="SAM" id="MobiDB-lite"/>
    </source>
</evidence>
<evidence type="ECO:0000256" key="1">
    <source>
        <dbReference type="ARBA" id="ARBA00001946"/>
    </source>
</evidence>
<protein>
    <recommendedName>
        <fullName evidence="8">EngB-type G domain-containing protein</fullName>
    </recommendedName>
</protein>
<dbReference type="HAMAP" id="MF_00321">
    <property type="entry name" value="GTPase_EngB"/>
    <property type="match status" value="1"/>
</dbReference>
<dbReference type="InterPro" id="IPR005225">
    <property type="entry name" value="Small_GTP-bd"/>
</dbReference>
<evidence type="ECO:0000256" key="4">
    <source>
        <dbReference type="ARBA" id="ARBA00022741"/>
    </source>
</evidence>
<evidence type="ECO:0000313" key="9">
    <source>
        <dbReference type="EMBL" id="KAJ2678095.1"/>
    </source>
</evidence>
<keyword evidence="5" id="KW-0460">Magnesium</keyword>
<dbReference type="InterPro" id="IPR019987">
    <property type="entry name" value="GTP-bd_ribosome_bio_YsxC"/>
</dbReference>
<dbReference type="EMBL" id="JANBTW010000024">
    <property type="protein sequence ID" value="KAJ2678095.1"/>
    <property type="molecule type" value="Genomic_DNA"/>
</dbReference>
<evidence type="ECO:0000313" key="10">
    <source>
        <dbReference type="Proteomes" id="UP001151518"/>
    </source>
</evidence>
<feature type="compositionally biased region" description="Basic residues" evidence="7">
    <location>
        <begin position="355"/>
        <end position="364"/>
    </location>
</feature>
<dbReference type="GO" id="GO:0005525">
    <property type="term" value="F:GTP binding"/>
    <property type="evidence" value="ECO:0007669"/>
    <property type="project" value="UniProtKB-KW"/>
</dbReference>
<reference evidence="9" key="1">
    <citation type="submission" date="2022-07" db="EMBL/GenBank/DDBJ databases">
        <title>Phylogenomic reconstructions and comparative analyses of Kickxellomycotina fungi.</title>
        <authorList>
            <person name="Reynolds N.K."/>
            <person name="Stajich J.E."/>
            <person name="Barry K."/>
            <person name="Grigoriev I.V."/>
            <person name="Crous P."/>
            <person name="Smith M.E."/>
        </authorList>
    </citation>
    <scope>NUCLEOTIDE SEQUENCE</scope>
    <source>
        <strain evidence="9">NRRL 3115</strain>
    </source>
</reference>
<feature type="region of interest" description="Disordered" evidence="7">
    <location>
        <begin position="343"/>
        <end position="364"/>
    </location>
</feature>
<organism evidence="9 10">
    <name type="scientific">Coemansia spiralis</name>
    <dbReference type="NCBI Taxonomy" id="417178"/>
    <lineage>
        <taxon>Eukaryota</taxon>
        <taxon>Fungi</taxon>
        <taxon>Fungi incertae sedis</taxon>
        <taxon>Zoopagomycota</taxon>
        <taxon>Kickxellomycotina</taxon>
        <taxon>Kickxellomycetes</taxon>
        <taxon>Kickxellales</taxon>
        <taxon>Kickxellaceae</taxon>
        <taxon>Coemansia</taxon>
    </lineage>
</organism>
<evidence type="ECO:0000259" key="8">
    <source>
        <dbReference type="PROSITE" id="PS51706"/>
    </source>
</evidence>
<dbReference type="NCBIfam" id="TIGR03598">
    <property type="entry name" value="GTPase_YsxC"/>
    <property type="match status" value="1"/>
</dbReference>
<dbReference type="PANTHER" id="PTHR47560:SF1">
    <property type="entry name" value="EXPRESSED PROTEIN"/>
    <property type="match status" value="1"/>
</dbReference>
<dbReference type="OrthoDB" id="391988at2759"/>
<dbReference type="NCBIfam" id="TIGR00231">
    <property type="entry name" value="small_GTP"/>
    <property type="match status" value="1"/>
</dbReference>
<dbReference type="AlphaFoldDB" id="A0A9W8KYB1"/>
<dbReference type="InterPro" id="IPR030393">
    <property type="entry name" value="G_ENGB_dom"/>
</dbReference>
<name>A0A9W8KYB1_9FUNG</name>